<reference evidence="2" key="1">
    <citation type="submission" date="2023-03" db="EMBL/GenBank/DDBJ databases">
        <title>Massive genome expansion in bonnet fungi (Mycena s.s.) driven by repeated elements and novel gene families across ecological guilds.</title>
        <authorList>
            <consortium name="Lawrence Berkeley National Laboratory"/>
            <person name="Harder C.B."/>
            <person name="Miyauchi S."/>
            <person name="Viragh M."/>
            <person name="Kuo A."/>
            <person name="Thoen E."/>
            <person name="Andreopoulos B."/>
            <person name="Lu D."/>
            <person name="Skrede I."/>
            <person name="Drula E."/>
            <person name="Henrissat B."/>
            <person name="Morin E."/>
            <person name="Kohler A."/>
            <person name="Barry K."/>
            <person name="LaButti K."/>
            <person name="Morin E."/>
            <person name="Salamov A."/>
            <person name="Lipzen A."/>
            <person name="Mereny Z."/>
            <person name="Hegedus B."/>
            <person name="Baldrian P."/>
            <person name="Stursova M."/>
            <person name="Weitz H."/>
            <person name="Taylor A."/>
            <person name="Grigoriev I.V."/>
            <person name="Nagy L.G."/>
            <person name="Martin F."/>
            <person name="Kauserud H."/>
        </authorList>
    </citation>
    <scope>NUCLEOTIDE SEQUENCE</scope>
    <source>
        <strain evidence="2">CBHHK182m</strain>
    </source>
</reference>
<evidence type="ECO:0000256" key="1">
    <source>
        <dbReference type="SAM" id="MobiDB-lite"/>
    </source>
</evidence>
<dbReference type="AlphaFoldDB" id="A0AAD7I014"/>
<dbReference type="PANTHER" id="PTHR10039:SF16">
    <property type="entry name" value="GPI INOSITOL-DEACYLASE"/>
    <property type="match status" value="1"/>
</dbReference>
<dbReference type="PANTHER" id="PTHR10039">
    <property type="entry name" value="AMELOGENIN"/>
    <property type="match status" value="1"/>
</dbReference>
<accession>A0AAD7I014</accession>
<evidence type="ECO:0000313" key="2">
    <source>
        <dbReference type="EMBL" id="KAJ7731890.1"/>
    </source>
</evidence>
<sequence length="295" mass="33629">MSRLKEVLYKWLDSPPATKDRQHELQRLRHEVTGSWFLGDSRFIEWKTTASSLWIKGILIENITVDKTDWKHLIKFIHSLCNPAKSALHLLFTSQPVQEFQTSFKDVPFIELGSWVSNDDIRSFLSSKVLGIRKWITDHKSGKVIQQIVEKSDGIRFLTQAKASLEETFIQAILRWLLFSATQLTSEELADAVSFRLRQDNFDDFKSLEGLIVIRNEDRESSIKIEGEKKGGIPQPRNNSLHKGKHRGLNLGPMSPTTPNPVRESNGWVGPRHLGQRDLARPVVGSVTLQGSQLQ</sequence>
<proteinExistence type="predicted"/>
<name>A0AAD7I014_9AGAR</name>
<organism evidence="2 3">
    <name type="scientific">Mycena metata</name>
    <dbReference type="NCBI Taxonomy" id="1033252"/>
    <lineage>
        <taxon>Eukaryota</taxon>
        <taxon>Fungi</taxon>
        <taxon>Dikarya</taxon>
        <taxon>Basidiomycota</taxon>
        <taxon>Agaricomycotina</taxon>
        <taxon>Agaricomycetes</taxon>
        <taxon>Agaricomycetidae</taxon>
        <taxon>Agaricales</taxon>
        <taxon>Marasmiineae</taxon>
        <taxon>Mycenaceae</taxon>
        <taxon>Mycena</taxon>
    </lineage>
</organism>
<keyword evidence="3" id="KW-1185">Reference proteome</keyword>
<feature type="region of interest" description="Disordered" evidence="1">
    <location>
        <begin position="228"/>
        <end position="295"/>
    </location>
</feature>
<dbReference type="EMBL" id="JARKIB010000149">
    <property type="protein sequence ID" value="KAJ7731890.1"/>
    <property type="molecule type" value="Genomic_DNA"/>
</dbReference>
<gene>
    <name evidence="2" type="ORF">B0H16DRAFT_1468892</name>
</gene>
<dbReference type="Proteomes" id="UP001215598">
    <property type="component" value="Unassembled WGS sequence"/>
</dbReference>
<evidence type="ECO:0000313" key="3">
    <source>
        <dbReference type="Proteomes" id="UP001215598"/>
    </source>
</evidence>
<comment type="caution">
    <text evidence="2">The sequence shown here is derived from an EMBL/GenBank/DDBJ whole genome shotgun (WGS) entry which is preliminary data.</text>
</comment>
<protein>
    <submittedName>
        <fullName evidence="2">Uncharacterized protein</fullName>
    </submittedName>
</protein>